<accession>A0A0F9IEP9</accession>
<reference evidence="1" key="1">
    <citation type="journal article" date="2015" name="Nature">
        <title>Complex archaea that bridge the gap between prokaryotes and eukaryotes.</title>
        <authorList>
            <person name="Spang A."/>
            <person name="Saw J.H."/>
            <person name="Jorgensen S.L."/>
            <person name="Zaremba-Niedzwiedzka K."/>
            <person name="Martijn J."/>
            <person name="Lind A.E."/>
            <person name="van Eijk R."/>
            <person name="Schleper C."/>
            <person name="Guy L."/>
            <person name="Ettema T.J."/>
        </authorList>
    </citation>
    <scope>NUCLEOTIDE SEQUENCE</scope>
</reference>
<dbReference type="AlphaFoldDB" id="A0A0F9IEP9"/>
<gene>
    <name evidence="1" type="ORF">LCGC14_1588670</name>
</gene>
<comment type="caution">
    <text evidence="1">The sequence shown here is derived from an EMBL/GenBank/DDBJ whole genome shotgun (WGS) entry which is preliminary data.</text>
</comment>
<protein>
    <recommendedName>
        <fullName evidence="2">Ubiquitin-activating enzyme E1 FCCH domain-containing protein</fullName>
    </recommendedName>
</protein>
<sequence>MSTPLYGQISGTYVSDGAARVLQLRFDPDYFALFNQTNFNEGEITPITKRAWWFRSLDPDSAFTVKNTISADTDESDFVTSGGIRLINTITDVLEPAVAGTTITAAAPPVVTTSAAHGYAIGDVVRIFSTTAMLQIAGMDFTITDVPTTTTFEIGFLDASGFAAGATANVSRRLPFDPPDFAPKNRFITNITQAVNAVVTLSVDHGYNVNEIISLRCTPAFGMSEVDGVQGQILSIDTALNTVTLDLNTTSFTAFAFPTSTIAGAGITFPQTIPVGDFDVLTGAIDNQAFIGLRLGLDVVGVADDVVHWVATKGLFGIA</sequence>
<evidence type="ECO:0000313" key="1">
    <source>
        <dbReference type="EMBL" id="KKM26066.1"/>
    </source>
</evidence>
<dbReference type="InterPro" id="IPR023366">
    <property type="entry name" value="ATP_synth_asu-like_sf"/>
</dbReference>
<dbReference type="Gene3D" id="2.40.30.20">
    <property type="match status" value="1"/>
</dbReference>
<dbReference type="EMBL" id="LAZR01012583">
    <property type="protein sequence ID" value="KKM26066.1"/>
    <property type="molecule type" value="Genomic_DNA"/>
</dbReference>
<evidence type="ECO:0008006" key="2">
    <source>
        <dbReference type="Google" id="ProtNLM"/>
    </source>
</evidence>
<proteinExistence type="predicted"/>
<name>A0A0F9IEP9_9ZZZZ</name>
<organism evidence="1">
    <name type="scientific">marine sediment metagenome</name>
    <dbReference type="NCBI Taxonomy" id="412755"/>
    <lineage>
        <taxon>unclassified sequences</taxon>
        <taxon>metagenomes</taxon>
        <taxon>ecological metagenomes</taxon>
    </lineage>
</organism>